<proteinExistence type="inferred from homology"/>
<keyword evidence="6 11" id="KW-0732">Signal</keyword>
<reference evidence="14 15" key="1">
    <citation type="submission" date="2024-05" db="EMBL/GenBank/DDBJ databases">
        <title>A draft genome resource for the thread blight pathogen Marasmius tenuissimus strain MS-2.</title>
        <authorList>
            <person name="Yulfo-Soto G.E."/>
            <person name="Baruah I.K."/>
            <person name="Amoako-Attah I."/>
            <person name="Bukari Y."/>
            <person name="Meinhardt L.W."/>
            <person name="Bailey B.A."/>
            <person name="Cohen S.P."/>
        </authorList>
    </citation>
    <scope>NUCLEOTIDE SEQUENCE [LARGE SCALE GENOMIC DNA]</scope>
    <source>
        <strain evidence="14 15">MS-2</strain>
    </source>
</reference>
<evidence type="ECO:0000313" key="15">
    <source>
        <dbReference type="Proteomes" id="UP001437256"/>
    </source>
</evidence>
<comment type="subunit">
    <text evidence="3">Component of the ER membrane protein complex (EMC).</text>
</comment>
<dbReference type="InterPro" id="IPR026895">
    <property type="entry name" value="EMC1"/>
</dbReference>
<sequence>MHQTWRTLLLLPLLFLCCSALHESDVGVVDWHKSHIGVPSVSSTITAPKFHRVGGKNTQSVIISATESNTLAALNPVNGTVAWRYVFEPEDRIISVYKQGWVAASLSGPGGSNLRLFNVINGDLLMEKQFHPPTSGLLAEPPHLGSFVAFGNDTMGLGTPDVFVLTNGQTVSQFVGRDLKWTWTSEDQSSLVIYSNLLVTSQAIYVVGLAKSFASYTLHITSLSPATGQVISSSNIPSSIGTGINDLLSMLSTTGDPHVLWLEQNTIKYFSLTPTLSGKPATYKGASFFKLTDIGLNSDGYVIATKIDQNDQALKIVGDTVQLAWDFENSAPSEKMGVSRYAGGFDKEGRPYIGRVYWSNWIEMASTELYAPHLSDGRGLIMGYSFRLDASQHGKIAHIAMDNANPNPYQVLGRLFLTTTAGTLQLWQQDQLQWSRDESLSQITHAEFVELPERVSTAATAGGGEGFFARLERQVREARGFPGYLVNFVERFVMGSYESATSSVTKATSGSLHRDAFGFRQVIVVTTRKGKVFGVDSSNGEVVWSRMLGLGGKKNSEGAWVKPEKLFVVKGVGEVSAGTEENVEGPEVVVVATRGSASSPEEEIVVYHINALTGENAVKALRKPGVIRGTKLTTASITESYLLKSTEGKVVVVLDDQLKVHLYPKTTESESAFAASAPSLSVPLRLRAGVVGHQFVENAAVPTWTFSLPDGEDVQAIIPPTRGPVASLGKVLGNRTTLYKYLNDHLFVVLTAPHSSSVSTATSNCGVYLVDGVKGSVVVSRFCTGSQGYNWLVYHYYDDEFQGSGQAKGYRMVSVELYEGKAVDDKTRSSDVTSYSEKSLDLTVYERSFVYSHGVSAIAATLTKFGITTKDIIVANNNNKIQSINRRLLDPRRPNRKPTSEEAEEFLVQYDPLLPDDPRQTLSHNYKISQVQNIVTAPALLESTSLVFAYGLDLFLTRVAPSKTFDVLSESFNKTQLVLTVSALAVAILFARPAVNRKRLREKWYS</sequence>
<evidence type="ECO:0000256" key="1">
    <source>
        <dbReference type="ARBA" id="ARBA00004115"/>
    </source>
</evidence>
<dbReference type="PANTHER" id="PTHR21573">
    <property type="entry name" value="ER MEMBRANE PROTEIN COMPLEX SUBUNIT 1"/>
    <property type="match status" value="1"/>
</dbReference>
<comment type="similarity">
    <text evidence="2">Belongs to the EMC1 family.</text>
</comment>
<keyword evidence="9" id="KW-0472">Membrane</keyword>
<evidence type="ECO:0000256" key="9">
    <source>
        <dbReference type="ARBA" id="ARBA00023136"/>
    </source>
</evidence>
<evidence type="ECO:0000256" key="5">
    <source>
        <dbReference type="ARBA" id="ARBA00022692"/>
    </source>
</evidence>
<accession>A0ABR2ZRZ6</accession>
<dbReference type="Pfam" id="PF25293">
    <property type="entry name" value="Beta-prop_EMC1_N"/>
    <property type="match status" value="1"/>
</dbReference>
<feature type="domain" description="EMC1 first beta-propeller" evidence="13">
    <location>
        <begin position="20"/>
        <end position="438"/>
    </location>
</feature>
<comment type="caution">
    <text evidence="14">The sequence shown here is derived from an EMBL/GenBank/DDBJ whole genome shotgun (WGS) entry which is preliminary data.</text>
</comment>
<evidence type="ECO:0000259" key="12">
    <source>
        <dbReference type="Pfam" id="PF07774"/>
    </source>
</evidence>
<dbReference type="Proteomes" id="UP001437256">
    <property type="component" value="Unassembled WGS sequence"/>
</dbReference>
<evidence type="ECO:0000256" key="10">
    <source>
        <dbReference type="ARBA" id="ARBA00023180"/>
    </source>
</evidence>
<organism evidence="14 15">
    <name type="scientific">Marasmius tenuissimus</name>
    <dbReference type="NCBI Taxonomy" id="585030"/>
    <lineage>
        <taxon>Eukaryota</taxon>
        <taxon>Fungi</taxon>
        <taxon>Dikarya</taxon>
        <taxon>Basidiomycota</taxon>
        <taxon>Agaricomycotina</taxon>
        <taxon>Agaricomycetes</taxon>
        <taxon>Agaricomycetidae</taxon>
        <taxon>Agaricales</taxon>
        <taxon>Marasmiineae</taxon>
        <taxon>Marasmiaceae</taxon>
        <taxon>Marasmius</taxon>
    </lineage>
</organism>
<evidence type="ECO:0000256" key="8">
    <source>
        <dbReference type="ARBA" id="ARBA00022989"/>
    </source>
</evidence>
<feature type="signal peptide" evidence="11">
    <location>
        <begin position="1"/>
        <end position="20"/>
    </location>
</feature>
<keyword evidence="5" id="KW-0812">Transmembrane</keyword>
<evidence type="ECO:0000256" key="11">
    <source>
        <dbReference type="SAM" id="SignalP"/>
    </source>
</evidence>
<dbReference type="Gene3D" id="2.130.10.10">
    <property type="entry name" value="YVTN repeat-like/Quinoprotein amine dehydrogenase"/>
    <property type="match status" value="1"/>
</dbReference>
<dbReference type="EMBL" id="JBBXMP010000066">
    <property type="protein sequence ID" value="KAL0064178.1"/>
    <property type="molecule type" value="Genomic_DNA"/>
</dbReference>
<comment type="subcellular location">
    <subcellularLocation>
        <location evidence="1">Endoplasmic reticulum membrane</location>
        <topology evidence="1">Single-pass type I membrane protein</topology>
    </subcellularLocation>
</comment>
<keyword evidence="10" id="KW-0325">Glycoprotein</keyword>
<feature type="domain" description="ER membrane protein complex subunit 1 C-terminal" evidence="12">
    <location>
        <begin position="790"/>
        <end position="1004"/>
    </location>
</feature>
<gene>
    <name evidence="14" type="ORF">AAF712_008900</name>
</gene>
<protein>
    <recommendedName>
        <fullName evidence="4">ER membrane protein complex subunit 1</fullName>
    </recommendedName>
</protein>
<keyword evidence="7" id="KW-0256">Endoplasmic reticulum</keyword>
<dbReference type="InterPro" id="IPR058545">
    <property type="entry name" value="Beta-prop_EMC1_1st"/>
</dbReference>
<dbReference type="InterPro" id="IPR011678">
    <property type="entry name" value="EMC1_C"/>
</dbReference>
<feature type="chain" id="PRO_5047287206" description="ER membrane protein complex subunit 1" evidence="11">
    <location>
        <begin position="21"/>
        <end position="1006"/>
    </location>
</feature>
<dbReference type="InterPro" id="IPR015943">
    <property type="entry name" value="WD40/YVTN_repeat-like_dom_sf"/>
</dbReference>
<evidence type="ECO:0000256" key="7">
    <source>
        <dbReference type="ARBA" id="ARBA00022824"/>
    </source>
</evidence>
<evidence type="ECO:0000313" key="14">
    <source>
        <dbReference type="EMBL" id="KAL0064178.1"/>
    </source>
</evidence>
<keyword evidence="8" id="KW-1133">Transmembrane helix</keyword>
<dbReference type="Pfam" id="PF07774">
    <property type="entry name" value="EMC1_C"/>
    <property type="match status" value="1"/>
</dbReference>
<keyword evidence="15" id="KW-1185">Reference proteome</keyword>
<evidence type="ECO:0000259" key="13">
    <source>
        <dbReference type="Pfam" id="PF25293"/>
    </source>
</evidence>
<dbReference type="InterPro" id="IPR011047">
    <property type="entry name" value="Quinoprotein_ADH-like_sf"/>
</dbReference>
<dbReference type="SUPFAM" id="SSF50998">
    <property type="entry name" value="Quinoprotein alcohol dehydrogenase-like"/>
    <property type="match status" value="1"/>
</dbReference>
<evidence type="ECO:0000256" key="3">
    <source>
        <dbReference type="ARBA" id="ARBA00011276"/>
    </source>
</evidence>
<evidence type="ECO:0000256" key="4">
    <source>
        <dbReference type="ARBA" id="ARBA00020824"/>
    </source>
</evidence>
<evidence type="ECO:0000256" key="6">
    <source>
        <dbReference type="ARBA" id="ARBA00022729"/>
    </source>
</evidence>
<dbReference type="PANTHER" id="PTHR21573:SF0">
    <property type="entry name" value="ER MEMBRANE PROTEIN COMPLEX SUBUNIT 1"/>
    <property type="match status" value="1"/>
</dbReference>
<evidence type="ECO:0000256" key="2">
    <source>
        <dbReference type="ARBA" id="ARBA00007904"/>
    </source>
</evidence>
<name>A0ABR2ZRZ6_9AGAR</name>